<dbReference type="InterPro" id="IPR001128">
    <property type="entry name" value="Cyt_P450"/>
</dbReference>
<evidence type="ECO:0000256" key="12">
    <source>
        <dbReference type="ARBA" id="ARBA00023136"/>
    </source>
</evidence>
<proteinExistence type="inferred from homology"/>
<accession>S8DR73</accession>
<evidence type="ECO:0000256" key="5">
    <source>
        <dbReference type="ARBA" id="ARBA00022617"/>
    </source>
</evidence>
<keyword evidence="12" id="KW-0472">Membrane</keyword>
<dbReference type="Gene3D" id="1.10.630.10">
    <property type="entry name" value="Cytochrome P450"/>
    <property type="match status" value="1"/>
</dbReference>
<evidence type="ECO:0000256" key="9">
    <source>
        <dbReference type="ARBA" id="ARBA00023002"/>
    </source>
</evidence>
<gene>
    <name evidence="15" type="ORF">FOMPIDRAFT_50211</name>
</gene>
<comment type="subcellular location">
    <subcellularLocation>
        <location evidence="2">Membrane</location>
    </subcellularLocation>
</comment>
<evidence type="ECO:0000256" key="1">
    <source>
        <dbReference type="ARBA" id="ARBA00001971"/>
    </source>
</evidence>
<dbReference type="GO" id="GO:0016705">
    <property type="term" value="F:oxidoreductase activity, acting on paired donors, with incorporation or reduction of molecular oxygen"/>
    <property type="evidence" value="ECO:0007669"/>
    <property type="project" value="InterPro"/>
</dbReference>
<evidence type="ECO:0000313" key="16">
    <source>
        <dbReference type="Proteomes" id="UP000015241"/>
    </source>
</evidence>
<organism evidence="15 16">
    <name type="scientific">Fomitopsis schrenkii</name>
    <name type="common">Brown rot fungus</name>
    <dbReference type="NCBI Taxonomy" id="2126942"/>
    <lineage>
        <taxon>Eukaryota</taxon>
        <taxon>Fungi</taxon>
        <taxon>Dikarya</taxon>
        <taxon>Basidiomycota</taxon>
        <taxon>Agaricomycotina</taxon>
        <taxon>Agaricomycetes</taxon>
        <taxon>Polyporales</taxon>
        <taxon>Fomitopsis</taxon>
    </lineage>
</organism>
<dbReference type="InParanoid" id="S8DR73"/>
<name>S8DR73_FOMSC</name>
<dbReference type="Proteomes" id="UP000015241">
    <property type="component" value="Unassembled WGS sequence"/>
</dbReference>
<keyword evidence="7 13" id="KW-0479">Metal-binding</keyword>
<dbReference type="eggNOG" id="KOG0156">
    <property type="taxonomic scope" value="Eukaryota"/>
</dbReference>
<dbReference type="InterPro" id="IPR050364">
    <property type="entry name" value="Cytochrome_P450_fung"/>
</dbReference>
<dbReference type="PRINTS" id="PR00463">
    <property type="entry name" value="EP450I"/>
</dbReference>
<dbReference type="HOGENOM" id="CLU_001570_2_3_1"/>
<reference evidence="15 16" key="1">
    <citation type="journal article" date="2012" name="Science">
        <title>The Paleozoic origin of enzymatic lignin decomposition reconstructed from 31 fungal genomes.</title>
        <authorList>
            <person name="Floudas D."/>
            <person name="Binder M."/>
            <person name="Riley R."/>
            <person name="Barry K."/>
            <person name="Blanchette R.A."/>
            <person name="Henrissat B."/>
            <person name="Martinez A.T."/>
            <person name="Otillar R."/>
            <person name="Spatafora J.W."/>
            <person name="Yadav J.S."/>
            <person name="Aerts A."/>
            <person name="Benoit I."/>
            <person name="Boyd A."/>
            <person name="Carlson A."/>
            <person name="Copeland A."/>
            <person name="Coutinho P.M."/>
            <person name="de Vries R.P."/>
            <person name="Ferreira P."/>
            <person name="Findley K."/>
            <person name="Foster B."/>
            <person name="Gaskell J."/>
            <person name="Glotzer D."/>
            <person name="Gorecki P."/>
            <person name="Heitman J."/>
            <person name="Hesse C."/>
            <person name="Hori C."/>
            <person name="Igarashi K."/>
            <person name="Jurgens J.A."/>
            <person name="Kallen N."/>
            <person name="Kersten P."/>
            <person name="Kohler A."/>
            <person name="Kuees U."/>
            <person name="Kumar T.K.A."/>
            <person name="Kuo A."/>
            <person name="LaButti K."/>
            <person name="Larrondo L.F."/>
            <person name="Lindquist E."/>
            <person name="Ling A."/>
            <person name="Lombard V."/>
            <person name="Lucas S."/>
            <person name="Lundell T."/>
            <person name="Martin R."/>
            <person name="McLaughlin D.J."/>
            <person name="Morgenstern I."/>
            <person name="Morin E."/>
            <person name="Murat C."/>
            <person name="Nagy L.G."/>
            <person name="Nolan M."/>
            <person name="Ohm R.A."/>
            <person name="Patyshakuliyeva A."/>
            <person name="Rokas A."/>
            <person name="Ruiz-Duenas F.J."/>
            <person name="Sabat G."/>
            <person name="Salamov A."/>
            <person name="Samejima M."/>
            <person name="Schmutz J."/>
            <person name="Slot J.C."/>
            <person name="St John F."/>
            <person name="Stenlid J."/>
            <person name="Sun H."/>
            <person name="Sun S."/>
            <person name="Syed K."/>
            <person name="Tsang A."/>
            <person name="Wiebenga A."/>
            <person name="Young D."/>
            <person name="Pisabarro A."/>
            <person name="Eastwood D.C."/>
            <person name="Martin F."/>
            <person name="Cullen D."/>
            <person name="Grigoriev I.V."/>
            <person name="Hibbett D.S."/>
        </authorList>
    </citation>
    <scope>NUCLEOTIDE SEQUENCE</scope>
    <source>
        <strain evidence="16">FP-58527</strain>
    </source>
</reference>
<dbReference type="InterPro" id="IPR036396">
    <property type="entry name" value="Cyt_P450_sf"/>
</dbReference>
<keyword evidence="6" id="KW-0812">Transmembrane</keyword>
<dbReference type="AlphaFoldDB" id="S8DR73"/>
<dbReference type="PRINTS" id="PR00385">
    <property type="entry name" value="P450"/>
</dbReference>
<evidence type="ECO:0000256" key="7">
    <source>
        <dbReference type="ARBA" id="ARBA00022723"/>
    </source>
</evidence>
<protein>
    <recommendedName>
        <fullName evidence="17">Cytochrome P450</fullName>
    </recommendedName>
</protein>
<evidence type="ECO:0000256" key="10">
    <source>
        <dbReference type="ARBA" id="ARBA00023004"/>
    </source>
</evidence>
<dbReference type="PANTHER" id="PTHR46300:SF2">
    <property type="entry name" value="CYTOCHROME P450 MONOOXYGENASE ALNH-RELATED"/>
    <property type="match status" value="1"/>
</dbReference>
<evidence type="ECO:0000256" key="11">
    <source>
        <dbReference type="ARBA" id="ARBA00023033"/>
    </source>
</evidence>
<keyword evidence="16" id="KW-1185">Reference proteome</keyword>
<evidence type="ECO:0000256" key="13">
    <source>
        <dbReference type="PIRSR" id="PIRSR602401-1"/>
    </source>
</evidence>
<keyword evidence="8" id="KW-1133">Transmembrane helix</keyword>
<dbReference type="GO" id="GO:0004497">
    <property type="term" value="F:monooxygenase activity"/>
    <property type="evidence" value="ECO:0007669"/>
    <property type="project" value="UniProtKB-KW"/>
</dbReference>
<sequence>MRRQKNVLPPGPPSLPLLGNGWRVPTETSWVYFHSLCQRYGPMLTIRGVGQTTLVLDKLEDVQELLIRRSGNYSSRKQLIYAGKYRSANRRIIMLPYGSELKKQRSAIHTMTNPKAVGGYERIQEDGSMKLLSGVLDNPGNAYMIIKRFTSETLLNIIYGKTFGQSDEDLLTLLHVVRTFVVDMHPFRHWVDVFPILDQLPDLLAPWRVEARRIGEYDYEFYGRLLREVKTRLDSGEHIECFAARLWENEEAIGLDERSMAFAAGSSFEAGTDNNASAILWFLVVAMHNPSIVKRAQAEIDDVLGAEGDSVPNFEHLNHLPYNLALVKEVLRWAPLTPLVASRQSTSDDMYKGYHIAAGTTVIPNIWAIHHDPDLYPEPHAFNPERYLTRKEDVRPESLIEGHYTFGFGRRMCPGNHFAAKSIWIAVVRLIWAFNISPPLDNNGQPILPDTGACRPGITSEPAPFSVSFTPRSKRHVQTIQHAVKPHLD</sequence>
<dbReference type="STRING" id="743788.S8DR73"/>
<evidence type="ECO:0000256" key="3">
    <source>
        <dbReference type="ARBA" id="ARBA00005179"/>
    </source>
</evidence>
<feature type="binding site" description="axial binding residue" evidence="13">
    <location>
        <position position="413"/>
    </location>
    <ligand>
        <name>heme</name>
        <dbReference type="ChEBI" id="CHEBI:30413"/>
    </ligand>
    <ligandPart>
        <name>Fe</name>
        <dbReference type="ChEBI" id="CHEBI:18248"/>
    </ligandPart>
</feature>
<evidence type="ECO:0000256" key="14">
    <source>
        <dbReference type="RuleBase" id="RU000461"/>
    </source>
</evidence>
<keyword evidence="11 14" id="KW-0503">Monooxygenase</keyword>
<keyword evidence="5 13" id="KW-0349">Heme</keyword>
<comment type="similarity">
    <text evidence="4 14">Belongs to the cytochrome P450 family.</text>
</comment>
<dbReference type="InterPro" id="IPR002401">
    <property type="entry name" value="Cyt_P450_E_grp-I"/>
</dbReference>
<dbReference type="InterPro" id="IPR017972">
    <property type="entry name" value="Cyt_P450_CS"/>
</dbReference>
<evidence type="ECO:0000256" key="8">
    <source>
        <dbReference type="ARBA" id="ARBA00022989"/>
    </source>
</evidence>
<keyword evidence="10 13" id="KW-0408">Iron</keyword>
<evidence type="ECO:0000313" key="15">
    <source>
        <dbReference type="EMBL" id="EPS95756.1"/>
    </source>
</evidence>
<dbReference type="CDD" id="cd11065">
    <property type="entry name" value="CYP64-like"/>
    <property type="match status" value="1"/>
</dbReference>
<dbReference type="Pfam" id="PF00067">
    <property type="entry name" value="p450"/>
    <property type="match status" value="1"/>
</dbReference>
<evidence type="ECO:0000256" key="2">
    <source>
        <dbReference type="ARBA" id="ARBA00004370"/>
    </source>
</evidence>
<evidence type="ECO:0000256" key="4">
    <source>
        <dbReference type="ARBA" id="ARBA00010617"/>
    </source>
</evidence>
<dbReference type="GO" id="GO:0005506">
    <property type="term" value="F:iron ion binding"/>
    <property type="evidence" value="ECO:0007669"/>
    <property type="project" value="InterPro"/>
</dbReference>
<comment type="pathway">
    <text evidence="3">Secondary metabolite biosynthesis.</text>
</comment>
<dbReference type="PROSITE" id="PS00086">
    <property type="entry name" value="CYTOCHROME_P450"/>
    <property type="match status" value="1"/>
</dbReference>
<dbReference type="EMBL" id="KE504201">
    <property type="protein sequence ID" value="EPS95756.1"/>
    <property type="molecule type" value="Genomic_DNA"/>
</dbReference>
<dbReference type="PANTHER" id="PTHR46300">
    <property type="entry name" value="P450, PUTATIVE (EUROFUNG)-RELATED-RELATED"/>
    <property type="match status" value="1"/>
</dbReference>
<comment type="cofactor">
    <cofactor evidence="1 13">
        <name>heme</name>
        <dbReference type="ChEBI" id="CHEBI:30413"/>
    </cofactor>
</comment>
<keyword evidence="9 14" id="KW-0560">Oxidoreductase</keyword>
<dbReference type="SUPFAM" id="SSF48264">
    <property type="entry name" value="Cytochrome P450"/>
    <property type="match status" value="1"/>
</dbReference>
<dbReference type="OrthoDB" id="1055148at2759"/>
<dbReference type="GO" id="GO:0020037">
    <property type="term" value="F:heme binding"/>
    <property type="evidence" value="ECO:0007669"/>
    <property type="project" value="InterPro"/>
</dbReference>
<evidence type="ECO:0008006" key="17">
    <source>
        <dbReference type="Google" id="ProtNLM"/>
    </source>
</evidence>
<dbReference type="GO" id="GO:0016020">
    <property type="term" value="C:membrane"/>
    <property type="evidence" value="ECO:0007669"/>
    <property type="project" value="UniProtKB-SubCell"/>
</dbReference>
<evidence type="ECO:0000256" key="6">
    <source>
        <dbReference type="ARBA" id="ARBA00022692"/>
    </source>
</evidence>